<evidence type="ECO:0000313" key="3">
    <source>
        <dbReference type="EMBL" id="KAK9818675.1"/>
    </source>
</evidence>
<evidence type="ECO:0000313" key="4">
    <source>
        <dbReference type="Proteomes" id="UP001438707"/>
    </source>
</evidence>
<evidence type="ECO:0000256" key="2">
    <source>
        <dbReference type="SAM" id="MobiDB-lite"/>
    </source>
</evidence>
<feature type="region of interest" description="Disordered" evidence="2">
    <location>
        <begin position="1"/>
        <end position="23"/>
    </location>
</feature>
<protein>
    <submittedName>
        <fullName evidence="3">Uncharacterized protein</fullName>
    </submittedName>
</protein>
<dbReference type="SMART" id="SM00015">
    <property type="entry name" value="IQ"/>
    <property type="match status" value="2"/>
</dbReference>
<dbReference type="Proteomes" id="UP001438707">
    <property type="component" value="Unassembled WGS sequence"/>
</dbReference>
<feature type="coiled-coil region" evidence="1">
    <location>
        <begin position="736"/>
        <end position="767"/>
    </location>
</feature>
<keyword evidence="1" id="KW-0175">Coiled coil</keyword>
<feature type="compositionally biased region" description="Acidic residues" evidence="2">
    <location>
        <begin position="588"/>
        <end position="598"/>
    </location>
</feature>
<comment type="caution">
    <text evidence="3">The sequence shown here is derived from an EMBL/GenBank/DDBJ whole genome shotgun (WGS) entry which is preliminary data.</text>
</comment>
<dbReference type="InterPro" id="IPR000048">
    <property type="entry name" value="IQ_motif_EF-hand-BS"/>
</dbReference>
<gene>
    <name evidence="3" type="ORF">WJX74_003730</name>
</gene>
<sequence>MPRLPSGPRASTQPVLPGKEHHIKEHLTQTPGVLVYVEGKARLLAFEQLVTQALKHVPHANPPPIHPAPAAHVLLCAPAAGSCPDGDAMQTFDWPSRVPGLIVRRVPPTKVSGRPCMFTDGTSNPSTALRGLRRRACAVNNVMKAAARHQRSMDRLPLLLPLVLPPAFACLNAIADAVARHNRRLSGIYLGDSRFVPLLAGTLVPIAAATSIQSAWRAYRTRQRLDLISLIRQRRAVLAIQRWWRAELFRERIRMLKAVKRLSLLHAMAGPAHVTGYLDADSLSRLEGDDLLTRVPVFPEHRFAFALDARQNLMALPSGDRGMPHWTGVYLPTGSLQTDMDATVSDFTMAIELVTEGCTTEEVPGRQGVGMMAVTLSNALELRRRAALLLALTWDPATSSGFQLLPGPIQLAGPLITPRFSQAYKAELFQRATRPTGTPLQRISVAPDFAPKASRSAPQAFSIASRMGLPADVHEMPSDGRLASLLGSNAAAAMPGEKAYNACLGMVVAQMMASGQLQGNQRTGAQNLKWTADATVAMPELHFGDPGRSFLLLHHHLKRALHLQLMKQTIGLQQQTMPGGAPQPGLEFETEDDLEAEGEACLRQLQHPPASPGRPQDQAAPEHVSPPSLKDLLQAVRTARAKGVRADQEAGLELRTAYLEAWANERHARAEQTRTAMPRLPPQSCRTGHNFNPRGEGLSARAAAWEVRLQKQQHMEQGRQIIVWLQARQEAAHGKLQQQLRQRAEAAAELKAQRADAQQALALAERIQASALHDRMEAVAAKVQTWHLHRHASAHGRPQFLQRVNALERHLRSAAMSQRSLMQQGAKQRAAAERREADLITKQKARQKQAGLADFRRGQARDVHRSLKLHKEQAATQQKVWQDSQLEAELAEYDQHRQRLSLSATVCQVQGPGFIR</sequence>
<dbReference type="CDD" id="cd23767">
    <property type="entry name" value="IQCD"/>
    <property type="match status" value="1"/>
</dbReference>
<reference evidence="3 4" key="1">
    <citation type="journal article" date="2024" name="Nat. Commun.">
        <title>Phylogenomics reveals the evolutionary origins of lichenization in chlorophyte algae.</title>
        <authorList>
            <person name="Puginier C."/>
            <person name="Libourel C."/>
            <person name="Otte J."/>
            <person name="Skaloud P."/>
            <person name="Haon M."/>
            <person name="Grisel S."/>
            <person name="Petersen M."/>
            <person name="Berrin J.G."/>
            <person name="Delaux P.M."/>
            <person name="Dal Grande F."/>
            <person name="Keller J."/>
        </authorList>
    </citation>
    <scope>NUCLEOTIDE SEQUENCE [LARGE SCALE GENOMIC DNA]</scope>
    <source>
        <strain evidence="3 4">SAG 2145</strain>
    </source>
</reference>
<dbReference type="EMBL" id="JALJOS010000057">
    <property type="protein sequence ID" value="KAK9818675.1"/>
    <property type="molecule type" value="Genomic_DNA"/>
</dbReference>
<proteinExistence type="predicted"/>
<dbReference type="PROSITE" id="PS50096">
    <property type="entry name" value="IQ"/>
    <property type="match status" value="2"/>
</dbReference>
<name>A0AAW1QBP7_9CHLO</name>
<organism evidence="3 4">
    <name type="scientific">Apatococcus lobatus</name>
    <dbReference type="NCBI Taxonomy" id="904363"/>
    <lineage>
        <taxon>Eukaryota</taxon>
        <taxon>Viridiplantae</taxon>
        <taxon>Chlorophyta</taxon>
        <taxon>core chlorophytes</taxon>
        <taxon>Trebouxiophyceae</taxon>
        <taxon>Chlorellales</taxon>
        <taxon>Chlorellaceae</taxon>
        <taxon>Apatococcus</taxon>
    </lineage>
</organism>
<dbReference type="Gene3D" id="1.20.5.190">
    <property type="match status" value="1"/>
</dbReference>
<feature type="region of interest" description="Disordered" evidence="2">
    <location>
        <begin position="575"/>
        <end position="626"/>
    </location>
</feature>
<dbReference type="Pfam" id="PF00612">
    <property type="entry name" value="IQ"/>
    <property type="match status" value="1"/>
</dbReference>
<keyword evidence="4" id="KW-1185">Reference proteome</keyword>
<evidence type="ECO:0000256" key="1">
    <source>
        <dbReference type="SAM" id="Coils"/>
    </source>
</evidence>
<accession>A0AAW1QBP7</accession>
<dbReference type="AlphaFoldDB" id="A0AAW1QBP7"/>